<gene>
    <name evidence="2" type="primary">metXA</name>
    <name evidence="6" type="ORF">EV378_1178</name>
</gene>
<feature type="active site" description="Nucleophile" evidence="2 3">
    <location>
        <position position="164"/>
    </location>
</feature>
<feature type="active site" evidence="2 3">
    <location>
        <position position="357"/>
    </location>
</feature>
<evidence type="ECO:0000313" key="6">
    <source>
        <dbReference type="EMBL" id="TCK25372.1"/>
    </source>
</evidence>
<keyword evidence="2" id="KW-0963">Cytoplasm</keyword>
<dbReference type="PANTHER" id="PTHR32268:SF11">
    <property type="entry name" value="HOMOSERINE O-ACETYLTRANSFERASE"/>
    <property type="match status" value="1"/>
</dbReference>
<evidence type="ECO:0000256" key="4">
    <source>
        <dbReference type="SAM" id="MobiDB-lite"/>
    </source>
</evidence>
<dbReference type="AlphaFoldDB" id="A0A4R1I5N4"/>
<protein>
    <recommendedName>
        <fullName evidence="2">Homoserine O-acetyltransferase</fullName>
        <shortName evidence="2">HAT</shortName>
        <ecNumber evidence="2">2.3.1.31</ecNumber>
    </recommendedName>
    <alternativeName>
        <fullName evidence="2">Homoserine transacetylase</fullName>
        <shortName evidence="2">HTA</shortName>
    </alternativeName>
</protein>
<dbReference type="HAMAP" id="MF_00296">
    <property type="entry name" value="MetX_acyltransf"/>
    <property type="match status" value="1"/>
</dbReference>
<dbReference type="SUPFAM" id="SSF53474">
    <property type="entry name" value="alpha/beta-Hydrolases"/>
    <property type="match status" value="1"/>
</dbReference>
<comment type="pathway">
    <text evidence="2">Amino-acid biosynthesis; L-methionine biosynthesis via de novo pathway; O-acetyl-L-homoserine from L-homoserine: step 1/1.</text>
</comment>
<organism evidence="6 7">
    <name type="scientific">Pseudonocardia endophytica</name>
    <dbReference type="NCBI Taxonomy" id="401976"/>
    <lineage>
        <taxon>Bacteria</taxon>
        <taxon>Bacillati</taxon>
        <taxon>Actinomycetota</taxon>
        <taxon>Actinomycetes</taxon>
        <taxon>Pseudonocardiales</taxon>
        <taxon>Pseudonocardiaceae</taxon>
        <taxon>Pseudonocardia</taxon>
    </lineage>
</organism>
<sequence length="380" mass="40458">MNDLQGPPPVTGAWREGDDPGRRRFLDLPSSLKLEAGGELPDVRLSYETWGSLAPDGSNAVLVLHALTGDPHLDGPAGPGHPTAGWWPGLIGPGLPLDPEHWFVVAPNAVGGCQGTTGPSSTAPDGRAWGSRFPLVTPRDTVTAEVHLADALGIDRWACVIGGSMGAMRSLEWAATEPDRVGRLALLAGPAASSADQIGWANPQIEAIRSDPHWHGGDYYEASEGPHRGLGIARRIAHLSYRSGYELATRFGREPQGDEDPFDGGRYAVESYLDHHANKLVRRFDAGSYVRLTQLMNAHDVGRGRGGVAAGLARVRARCLVAGVTSDRLYPLSEQTELAELLPNAGELEVIDSPYGHDGFLIETGRVAALLADLLDQPAP</sequence>
<evidence type="ECO:0000256" key="2">
    <source>
        <dbReference type="HAMAP-Rule" id="MF_00296"/>
    </source>
</evidence>
<dbReference type="GO" id="GO:0009092">
    <property type="term" value="P:homoserine metabolic process"/>
    <property type="evidence" value="ECO:0007669"/>
    <property type="project" value="TreeGrafter"/>
</dbReference>
<dbReference type="Gene3D" id="3.40.50.1820">
    <property type="entry name" value="alpha/beta hydrolase"/>
    <property type="match status" value="1"/>
</dbReference>
<comment type="subcellular location">
    <subcellularLocation>
        <location evidence="2">Cytoplasm</location>
    </subcellularLocation>
</comment>
<dbReference type="RefSeq" id="WP_424511232.1">
    <property type="nucleotide sequence ID" value="NZ_SMFZ01000001.1"/>
</dbReference>
<dbReference type="GO" id="GO:0004414">
    <property type="term" value="F:homoserine O-acetyltransferase activity"/>
    <property type="evidence" value="ECO:0007669"/>
    <property type="project" value="UniProtKB-UniRule"/>
</dbReference>
<dbReference type="GO" id="GO:0005737">
    <property type="term" value="C:cytoplasm"/>
    <property type="evidence" value="ECO:0007669"/>
    <property type="project" value="UniProtKB-SubCell"/>
</dbReference>
<name>A0A4R1I5N4_PSEEN</name>
<keyword evidence="2" id="KW-0012">Acyltransferase</keyword>
<evidence type="ECO:0000256" key="1">
    <source>
        <dbReference type="ARBA" id="ARBA00022679"/>
    </source>
</evidence>
<dbReference type="Pfam" id="PF00561">
    <property type="entry name" value="Abhydrolase_1"/>
    <property type="match status" value="1"/>
</dbReference>
<dbReference type="InterPro" id="IPR029058">
    <property type="entry name" value="AB_hydrolase_fold"/>
</dbReference>
<dbReference type="GO" id="GO:0009086">
    <property type="term" value="P:methionine biosynthetic process"/>
    <property type="evidence" value="ECO:0007669"/>
    <property type="project" value="UniProtKB-UniRule"/>
</dbReference>
<dbReference type="Proteomes" id="UP000295560">
    <property type="component" value="Unassembled WGS sequence"/>
</dbReference>
<comment type="similarity">
    <text evidence="2">Belongs to the AB hydrolase superfamily. MetX family.</text>
</comment>
<comment type="subunit">
    <text evidence="2">Homodimer.</text>
</comment>
<feature type="domain" description="AB hydrolase-1" evidence="5">
    <location>
        <begin position="59"/>
        <end position="362"/>
    </location>
</feature>
<reference evidence="6 7" key="1">
    <citation type="submission" date="2019-03" db="EMBL/GenBank/DDBJ databases">
        <title>Sequencing the genomes of 1000 actinobacteria strains.</title>
        <authorList>
            <person name="Klenk H.-P."/>
        </authorList>
    </citation>
    <scope>NUCLEOTIDE SEQUENCE [LARGE SCALE GENOMIC DNA]</scope>
    <source>
        <strain evidence="6 7">DSM 44969</strain>
    </source>
</reference>
<feature type="region of interest" description="Disordered" evidence="4">
    <location>
        <begin position="1"/>
        <end position="22"/>
    </location>
</feature>
<keyword evidence="2" id="KW-0486">Methionine biosynthesis</keyword>
<proteinExistence type="inferred from homology"/>
<comment type="function">
    <text evidence="2">Transfers an acetyl group from acetyl-CoA to L-homoserine, forming acetyl-L-homoserine.</text>
</comment>
<feature type="binding site" evidence="2">
    <location>
        <position position="234"/>
    </location>
    <ligand>
        <name>substrate</name>
    </ligand>
</feature>
<keyword evidence="2" id="KW-0028">Amino-acid biosynthesis</keyword>
<accession>A0A4R1I5N4</accession>
<evidence type="ECO:0000313" key="7">
    <source>
        <dbReference type="Proteomes" id="UP000295560"/>
    </source>
</evidence>
<feature type="active site" evidence="2 3">
    <location>
        <position position="327"/>
    </location>
</feature>
<dbReference type="InterPro" id="IPR008220">
    <property type="entry name" value="HAT_MetX-like"/>
</dbReference>
<dbReference type="PANTHER" id="PTHR32268">
    <property type="entry name" value="HOMOSERINE O-ACETYLTRANSFERASE"/>
    <property type="match status" value="1"/>
</dbReference>
<feature type="binding site" evidence="2">
    <location>
        <position position="358"/>
    </location>
    <ligand>
        <name>substrate</name>
    </ligand>
</feature>
<dbReference type="InterPro" id="IPR000073">
    <property type="entry name" value="AB_hydrolase_1"/>
</dbReference>
<feature type="compositionally biased region" description="Pro residues" evidence="4">
    <location>
        <begin position="1"/>
        <end position="10"/>
    </location>
</feature>
<dbReference type="EMBL" id="SMFZ01000001">
    <property type="protein sequence ID" value="TCK25372.1"/>
    <property type="molecule type" value="Genomic_DNA"/>
</dbReference>
<evidence type="ECO:0000256" key="3">
    <source>
        <dbReference type="PIRSR" id="PIRSR000443-1"/>
    </source>
</evidence>
<dbReference type="EC" id="2.3.1.31" evidence="2"/>
<dbReference type="PIRSF" id="PIRSF000443">
    <property type="entry name" value="Homoser_Ac_trans"/>
    <property type="match status" value="1"/>
</dbReference>
<comment type="caution">
    <text evidence="2">Lacks conserved residue(s) required for the propagation of feature annotation.</text>
</comment>
<dbReference type="NCBIfam" id="NF001209">
    <property type="entry name" value="PRK00175.1"/>
    <property type="match status" value="1"/>
</dbReference>
<evidence type="ECO:0000259" key="5">
    <source>
        <dbReference type="Pfam" id="PF00561"/>
    </source>
</evidence>
<keyword evidence="7" id="KW-1185">Reference proteome</keyword>
<comment type="caution">
    <text evidence="6">The sequence shown here is derived from an EMBL/GenBank/DDBJ whole genome shotgun (WGS) entry which is preliminary data.</text>
</comment>
<dbReference type="UniPathway" id="UPA00051">
    <property type="reaction ID" value="UER00074"/>
</dbReference>
<keyword evidence="1 2" id="KW-0808">Transferase</keyword>
<dbReference type="NCBIfam" id="TIGR01392">
    <property type="entry name" value="homoserO_Ac_trn"/>
    <property type="match status" value="1"/>
</dbReference>
<comment type="catalytic activity">
    <reaction evidence="2">
        <text>L-homoserine + acetyl-CoA = O-acetyl-L-homoserine + CoA</text>
        <dbReference type="Rhea" id="RHEA:13701"/>
        <dbReference type="ChEBI" id="CHEBI:57287"/>
        <dbReference type="ChEBI" id="CHEBI:57288"/>
        <dbReference type="ChEBI" id="CHEBI:57476"/>
        <dbReference type="ChEBI" id="CHEBI:57716"/>
        <dbReference type="EC" id="2.3.1.31"/>
    </reaction>
</comment>